<dbReference type="RefSeq" id="WP_072715873.1">
    <property type="nucleotide sequence ID" value="NZ_FRAU01000006.1"/>
</dbReference>
<dbReference type="STRING" id="633813.SAMN04488087_2045"/>
<organism evidence="1 2">
    <name type="scientific">Rhodothermus profundi</name>
    <dbReference type="NCBI Taxonomy" id="633813"/>
    <lineage>
        <taxon>Bacteria</taxon>
        <taxon>Pseudomonadati</taxon>
        <taxon>Rhodothermota</taxon>
        <taxon>Rhodothermia</taxon>
        <taxon>Rhodothermales</taxon>
        <taxon>Rhodothermaceae</taxon>
        <taxon>Rhodothermus</taxon>
    </lineage>
</organism>
<dbReference type="EMBL" id="FRAU01000006">
    <property type="protein sequence ID" value="SHK81126.1"/>
    <property type="molecule type" value="Genomic_DNA"/>
</dbReference>
<protein>
    <recommendedName>
        <fullName evidence="3">Lipoprotein</fullName>
    </recommendedName>
</protein>
<dbReference type="Proteomes" id="UP000185812">
    <property type="component" value="Unassembled WGS sequence"/>
</dbReference>
<dbReference type="AlphaFoldDB" id="A0A1M6VIP9"/>
<sequence>MVRWFVLSGLLVGLSGCNPFAPALEEGDPFAVLMGDPRTIEGFFQNFKAAYELRDISLYEPLLDSAFVFVFYDYDAQVERQWGFSQELEATRRLFLATSAIQLQWNQILIQEVFDRGRRARVVRSFNLLVTLEQGTPFRSSGNVNFLLVRPDTLSPWRLRRWRDESEL</sequence>
<evidence type="ECO:0000313" key="1">
    <source>
        <dbReference type="EMBL" id="SHK81126.1"/>
    </source>
</evidence>
<reference evidence="2" key="1">
    <citation type="submission" date="2016-11" db="EMBL/GenBank/DDBJ databases">
        <authorList>
            <person name="Varghese N."/>
            <person name="Submissions S."/>
        </authorList>
    </citation>
    <scope>NUCLEOTIDE SEQUENCE [LARGE SCALE GENOMIC DNA]</scope>
    <source>
        <strain evidence="2">DSM 22212</strain>
    </source>
</reference>
<gene>
    <name evidence="1" type="ORF">SAMN04488087_2045</name>
</gene>
<evidence type="ECO:0000313" key="2">
    <source>
        <dbReference type="Proteomes" id="UP000185812"/>
    </source>
</evidence>
<evidence type="ECO:0008006" key="3">
    <source>
        <dbReference type="Google" id="ProtNLM"/>
    </source>
</evidence>
<keyword evidence="2" id="KW-1185">Reference proteome</keyword>
<accession>A0A1M6VIP9</accession>
<dbReference type="PROSITE" id="PS51257">
    <property type="entry name" value="PROKAR_LIPOPROTEIN"/>
    <property type="match status" value="1"/>
</dbReference>
<name>A0A1M6VIP9_9BACT</name>
<dbReference type="OrthoDB" id="9784582at2"/>
<proteinExistence type="predicted"/>